<dbReference type="GO" id="GO:0071038">
    <property type="term" value="P:TRAMP-dependent tRNA surveillance pathway"/>
    <property type="evidence" value="ECO:0007669"/>
    <property type="project" value="TreeGrafter"/>
</dbReference>
<keyword evidence="2" id="KW-1185">Reference proteome</keyword>
<dbReference type="GO" id="GO:0071051">
    <property type="term" value="P:poly(A)-dependent snoRNA 3'-end processing"/>
    <property type="evidence" value="ECO:0007669"/>
    <property type="project" value="TreeGrafter"/>
</dbReference>
<dbReference type="GO" id="GO:0071040">
    <property type="term" value="P:nuclear polyadenylation-dependent antisense transcript catabolic process"/>
    <property type="evidence" value="ECO:0007669"/>
    <property type="project" value="TreeGrafter"/>
</dbReference>
<dbReference type="GO" id="GO:0000175">
    <property type="term" value="F:3'-5'-RNA exonuclease activity"/>
    <property type="evidence" value="ECO:0007669"/>
    <property type="project" value="InterPro"/>
</dbReference>
<dbReference type="SMART" id="SM00474">
    <property type="entry name" value="35EXOc"/>
    <property type="match status" value="1"/>
</dbReference>
<dbReference type="Pfam" id="PF01612">
    <property type="entry name" value="DNA_pol_A_exo1"/>
    <property type="match status" value="1"/>
</dbReference>
<dbReference type="Proteomes" id="UP000887540">
    <property type="component" value="Unplaced"/>
</dbReference>
<accession>A0A914EAV3</accession>
<evidence type="ECO:0000313" key="3">
    <source>
        <dbReference type="WBParaSite" id="ACRNAN_scaffold652.g13673.t1"/>
    </source>
</evidence>
<sequence length="242" mass="28449">MPPHSSNKDGFANTKGFPCGKRIEGQYKNFFKKSKNSKKYEEQKELTPLHRVRSLKDVPLEFVGTEKLLNRLIQILNNVTEFAVDLEYSPYNVWLIQISTRTVDYIIDPIPLRSQIRTLNEPFENPNIVKVFHGGDNDIKWLSQAFEIRVSNMFDTWKASEILKLQKHSYIGIVEKFCDVVLSKSCQRSDWKRRPLSSQQIMYARCDTHFLLQCYDELLKRVQEEGKIQDMQEFSVKICGRY</sequence>
<dbReference type="InterPro" id="IPR002562">
    <property type="entry name" value="3'-5'_exonuclease_dom"/>
</dbReference>
<name>A0A914EAV3_9BILA</name>
<dbReference type="InterPro" id="IPR036397">
    <property type="entry name" value="RNaseH_sf"/>
</dbReference>
<dbReference type="SUPFAM" id="SSF53098">
    <property type="entry name" value="Ribonuclease H-like"/>
    <property type="match status" value="1"/>
</dbReference>
<evidence type="ECO:0000259" key="1">
    <source>
        <dbReference type="SMART" id="SM00474"/>
    </source>
</evidence>
<dbReference type="GO" id="GO:0003727">
    <property type="term" value="F:single-stranded RNA binding"/>
    <property type="evidence" value="ECO:0007669"/>
    <property type="project" value="TreeGrafter"/>
</dbReference>
<dbReference type="AlphaFoldDB" id="A0A914EAV3"/>
<proteinExistence type="predicted"/>
<organism evidence="2 3">
    <name type="scientific">Acrobeloides nanus</name>
    <dbReference type="NCBI Taxonomy" id="290746"/>
    <lineage>
        <taxon>Eukaryota</taxon>
        <taxon>Metazoa</taxon>
        <taxon>Ecdysozoa</taxon>
        <taxon>Nematoda</taxon>
        <taxon>Chromadorea</taxon>
        <taxon>Rhabditida</taxon>
        <taxon>Tylenchina</taxon>
        <taxon>Cephalobomorpha</taxon>
        <taxon>Cephaloboidea</taxon>
        <taxon>Cephalobidae</taxon>
        <taxon>Acrobeloides</taxon>
    </lineage>
</organism>
<dbReference type="GO" id="GO:0071035">
    <property type="term" value="P:nuclear polyadenylation-dependent rRNA catabolic process"/>
    <property type="evidence" value="ECO:0007669"/>
    <property type="project" value="TreeGrafter"/>
</dbReference>
<dbReference type="PANTHER" id="PTHR12124:SF47">
    <property type="entry name" value="EXOSOME COMPONENT 10"/>
    <property type="match status" value="1"/>
</dbReference>
<dbReference type="InterPro" id="IPR045092">
    <property type="entry name" value="Rrp6-like"/>
</dbReference>
<dbReference type="InterPro" id="IPR012337">
    <property type="entry name" value="RNaseH-like_sf"/>
</dbReference>
<dbReference type="GO" id="GO:0071037">
    <property type="term" value="P:nuclear polyadenylation-dependent snRNA catabolic process"/>
    <property type="evidence" value="ECO:0007669"/>
    <property type="project" value="TreeGrafter"/>
</dbReference>
<dbReference type="WBParaSite" id="ACRNAN_scaffold652.g13673.t1">
    <property type="protein sequence ID" value="ACRNAN_scaffold652.g13673.t1"/>
    <property type="gene ID" value="ACRNAN_scaffold652.g13673"/>
</dbReference>
<dbReference type="GO" id="GO:0071036">
    <property type="term" value="P:nuclear polyadenylation-dependent snoRNA catabolic process"/>
    <property type="evidence" value="ECO:0007669"/>
    <property type="project" value="TreeGrafter"/>
</dbReference>
<dbReference type="Gene3D" id="3.30.420.10">
    <property type="entry name" value="Ribonuclease H-like superfamily/Ribonuclease H"/>
    <property type="match status" value="1"/>
</dbReference>
<dbReference type="GO" id="GO:0005730">
    <property type="term" value="C:nucleolus"/>
    <property type="evidence" value="ECO:0007669"/>
    <property type="project" value="TreeGrafter"/>
</dbReference>
<evidence type="ECO:0000313" key="2">
    <source>
        <dbReference type="Proteomes" id="UP000887540"/>
    </source>
</evidence>
<dbReference type="GO" id="GO:0000176">
    <property type="term" value="C:nuclear exosome (RNase complex)"/>
    <property type="evidence" value="ECO:0007669"/>
    <property type="project" value="TreeGrafter"/>
</dbReference>
<reference evidence="3" key="1">
    <citation type="submission" date="2022-11" db="UniProtKB">
        <authorList>
            <consortium name="WormBaseParasite"/>
        </authorList>
    </citation>
    <scope>IDENTIFICATION</scope>
</reference>
<protein>
    <submittedName>
        <fullName evidence="3">3'-5' exonuclease domain-containing protein</fullName>
    </submittedName>
</protein>
<dbReference type="GO" id="GO:0071039">
    <property type="term" value="P:nuclear polyadenylation-dependent CUT catabolic process"/>
    <property type="evidence" value="ECO:0007669"/>
    <property type="project" value="TreeGrafter"/>
</dbReference>
<dbReference type="GO" id="GO:0000467">
    <property type="term" value="P:exonucleolytic trimming to generate mature 3'-end of 5.8S rRNA from tricistronic rRNA transcript (SSU-rRNA, 5.8S rRNA, LSU-rRNA)"/>
    <property type="evidence" value="ECO:0007669"/>
    <property type="project" value="InterPro"/>
</dbReference>
<dbReference type="GO" id="GO:0071044">
    <property type="term" value="P:histone mRNA catabolic process"/>
    <property type="evidence" value="ECO:0007669"/>
    <property type="project" value="TreeGrafter"/>
</dbReference>
<dbReference type="PANTHER" id="PTHR12124">
    <property type="entry name" value="POLYMYOSITIS/SCLERODERMA AUTOANTIGEN-RELATED"/>
    <property type="match status" value="1"/>
</dbReference>
<feature type="domain" description="3'-5' exonuclease" evidence="1">
    <location>
        <begin position="60"/>
        <end position="223"/>
    </location>
</feature>